<evidence type="ECO:0000313" key="4">
    <source>
        <dbReference type="EMBL" id="CAB4888658.1"/>
    </source>
</evidence>
<feature type="domain" description="Aminoglycoside phosphotransferase" evidence="1">
    <location>
        <begin position="37"/>
        <end position="257"/>
    </location>
</feature>
<evidence type="ECO:0000313" key="3">
    <source>
        <dbReference type="EMBL" id="CAB4812975.1"/>
    </source>
</evidence>
<dbReference type="InterPro" id="IPR041726">
    <property type="entry name" value="ACAD10_11_N"/>
</dbReference>
<evidence type="ECO:0000259" key="1">
    <source>
        <dbReference type="Pfam" id="PF01636"/>
    </source>
</evidence>
<dbReference type="Pfam" id="PF01636">
    <property type="entry name" value="APH"/>
    <property type="match status" value="1"/>
</dbReference>
<dbReference type="CDD" id="cd05154">
    <property type="entry name" value="ACAD10_11_N-like"/>
    <property type="match status" value="1"/>
</dbReference>
<dbReference type="EMBL" id="CAFABA010000003">
    <property type="protein sequence ID" value="CAB4812975.1"/>
    <property type="molecule type" value="Genomic_DNA"/>
</dbReference>
<accession>A0A6J6S497</accession>
<proteinExistence type="predicted"/>
<reference evidence="2" key="1">
    <citation type="submission" date="2020-05" db="EMBL/GenBank/DDBJ databases">
        <authorList>
            <person name="Chiriac C."/>
            <person name="Salcher M."/>
            <person name="Ghai R."/>
            <person name="Kavagutti S V."/>
        </authorList>
    </citation>
    <scope>NUCLEOTIDE SEQUENCE</scope>
</reference>
<gene>
    <name evidence="2" type="ORF">UFOPK2754_00387</name>
    <name evidence="3" type="ORF">UFOPK3139_00129</name>
    <name evidence="4" type="ORF">UFOPK3543_00055</name>
    <name evidence="5" type="ORF">UFOPK3967_00186</name>
</gene>
<dbReference type="InterPro" id="IPR011009">
    <property type="entry name" value="Kinase-like_dom_sf"/>
</dbReference>
<name>A0A6J6S497_9ZZZZ</name>
<dbReference type="SUPFAM" id="SSF56112">
    <property type="entry name" value="Protein kinase-like (PK-like)"/>
    <property type="match status" value="1"/>
</dbReference>
<dbReference type="Gene3D" id="3.90.1200.10">
    <property type="match status" value="1"/>
</dbReference>
<evidence type="ECO:0000313" key="5">
    <source>
        <dbReference type="EMBL" id="CAB4978231.1"/>
    </source>
</evidence>
<dbReference type="AlphaFoldDB" id="A0A6J6S497"/>
<dbReference type="InterPro" id="IPR002575">
    <property type="entry name" value="Aminoglycoside_PTrfase"/>
</dbReference>
<organism evidence="2">
    <name type="scientific">freshwater metagenome</name>
    <dbReference type="NCBI Taxonomy" id="449393"/>
    <lineage>
        <taxon>unclassified sequences</taxon>
        <taxon>metagenomes</taxon>
        <taxon>ecological metagenomes</taxon>
    </lineage>
</organism>
<dbReference type="EMBL" id="CAFBOS010000006">
    <property type="protein sequence ID" value="CAB4978231.1"/>
    <property type="molecule type" value="Genomic_DNA"/>
</dbReference>
<dbReference type="PANTHER" id="PTHR47829">
    <property type="entry name" value="HYDROLASE, PUTATIVE (AFU_ORTHOLOGUE AFUA_1G12880)-RELATED"/>
    <property type="match status" value="1"/>
</dbReference>
<protein>
    <submittedName>
        <fullName evidence="2">Unannotated protein</fullName>
    </submittedName>
</protein>
<dbReference type="PANTHER" id="PTHR47829:SF1">
    <property type="entry name" value="HAD FAMILY PHOSPHATASE"/>
    <property type="match status" value="1"/>
</dbReference>
<dbReference type="EMBL" id="CAFBMH010000001">
    <property type="protein sequence ID" value="CAB4888658.1"/>
    <property type="molecule type" value="Genomic_DNA"/>
</dbReference>
<dbReference type="InterPro" id="IPR052898">
    <property type="entry name" value="ACAD10-like"/>
</dbReference>
<evidence type="ECO:0000313" key="2">
    <source>
        <dbReference type="EMBL" id="CAB4729644.1"/>
    </source>
</evidence>
<dbReference type="EMBL" id="CAEZYR010000008">
    <property type="protein sequence ID" value="CAB4729644.1"/>
    <property type="molecule type" value="Genomic_DNA"/>
</dbReference>
<sequence length="350" mass="38535">MDNPPPEAPRGIDRVRVDPWLVENVPGATAPFRYDLIAAGGSNLTFRVTDAAEHVWALRRPPVGHALPTAHDMHREWRIMAALERTAVPVPACIAYCADVDLNGAPFYVMSFVEGLIVRDRASAVGLTAQDADTATDSLIDVQIAFHTVDLDAIGLGDLAKRGDYVGRQLNRWRTQVERANVRELPLMVELHERLLAAKPVEQTAPGLAHGDYRFDNTILGADNTVIAVLDWELCTIGDPIADFAWSLQYWADPGDELTFLSDPPTLEPVFVRSDEVVTRYATRSGFDLSDLPYYAAFSWWKQACIVEGAYARRLAGATGGMRSTGDPADIGRRVDRMLEHAADLAADVR</sequence>
<dbReference type="Gene3D" id="3.30.200.20">
    <property type="entry name" value="Phosphorylase Kinase, domain 1"/>
    <property type="match status" value="1"/>
</dbReference>